<dbReference type="InterPro" id="IPR050281">
    <property type="entry name" value="Flavin_monoamine_oxidase"/>
</dbReference>
<comment type="pathway">
    <text evidence="1">Plant hormone metabolism; auxin biosynthesis.</text>
</comment>
<evidence type="ECO:0000256" key="4">
    <source>
        <dbReference type="ARBA" id="ARBA00017871"/>
    </source>
</evidence>
<dbReference type="Gene3D" id="3.90.660.10">
    <property type="match status" value="1"/>
</dbReference>
<dbReference type="PANTHER" id="PTHR10742">
    <property type="entry name" value="FLAVIN MONOAMINE OXIDASE"/>
    <property type="match status" value="1"/>
</dbReference>
<dbReference type="PROSITE" id="PS51257">
    <property type="entry name" value="PROKAR_LIPOPROTEIN"/>
    <property type="match status" value="1"/>
</dbReference>
<name>A0ABV3ZGW4_9BACT</name>
<evidence type="ECO:0000259" key="7">
    <source>
        <dbReference type="Pfam" id="PF01593"/>
    </source>
</evidence>
<dbReference type="PANTHER" id="PTHR10742:SF410">
    <property type="entry name" value="LYSINE-SPECIFIC HISTONE DEMETHYLASE 2"/>
    <property type="match status" value="1"/>
</dbReference>
<evidence type="ECO:0000313" key="8">
    <source>
        <dbReference type="EMBL" id="MEX6688321.1"/>
    </source>
</evidence>
<evidence type="ECO:0000313" key="9">
    <source>
        <dbReference type="Proteomes" id="UP001560573"/>
    </source>
</evidence>
<dbReference type="RefSeq" id="WP_369329729.1">
    <property type="nucleotide sequence ID" value="NZ_JAULBC010000003.1"/>
</dbReference>
<dbReference type="SUPFAM" id="SSF51905">
    <property type="entry name" value="FAD/NAD(P)-binding domain"/>
    <property type="match status" value="1"/>
</dbReference>
<feature type="domain" description="Amine oxidase" evidence="7">
    <location>
        <begin position="18"/>
        <end position="449"/>
    </location>
</feature>
<keyword evidence="5" id="KW-0073">Auxin biosynthesis</keyword>
<evidence type="ECO:0000256" key="1">
    <source>
        <dbReference type="ARBA" id="ARBA00004814"/>
    </source>
</evidence>
<reference evidence="8 9" key="1">
    <citation type="submission" date="2023-07" db="EMBL/GenBank/DDBJ databases">
        <authorList>
            <person name="Lian W.-H."/>
        </authorList>
    </citation>
    <scope>NUCLEOTIDE SEQUENCE [LARGE SCALE GENOMIC DNA]</scope>
    <source>
        <strain evidence="8 9">SYSU DXS3180</strain>
    </source>
</reference>
<accession>A0ABV3ZGW4</accession>
<dbReference type="Pfam" id="PF01593">
    <property type="entry name" value="Amino_oxidase"/>
    <property type="match status" value="1"/>
</dbReference>
<comment type="caution">
    <text evidence="8">The sequence shown here is derived from an EMBL/GenBank/DDBJ whole genome shotgun (WGS) entry which is preliminary data.</text>
</comment>
<keyword evidence="9" id="KW-1185">Reference proteome</keyword>
<evidence type="ECO:0000256" key="5">
    <source>
        <dbReference type="ARBA" id="ARBA00023070"/>
    </source>
</evidence>
<dbReference type="Gene3D" id="3.50.50.60">
    <property type="entry name" value="FAD/NAD(P)-binding domain"/>
    <property type="match status" value="1"/>
</dbReference>
<sequence length="457" mass="51764">MRKRRFDYDVIVVGAGAAGIACMKELVNRGYTNTICLEALNAVGGRVRFNNKFGDVGGMCLHLPEKLLRIQNLHEEFWGAADLISFARKNDFRFIRENEKPNFRLYKNGQRIKESLVNKANDAIETTIENTIKKIERRELPSDISLKDAFSKIFNDDLCRSLISTIYSNTDTGLDAEEISFMDYINTMPSNPGLFPQDGMGTLLKAYARSIRNYISFSKEVISVKSEKGSILVACRDSITNATFELSTKMLVITISVGVLKSWIKEKRIALPEEKVSVINSLQMGYLNKNILLMDELFFDENHISSFTHINIRSNRLNRDANFLALKMFGKHILINFVGGKKSLEYEKKGTAYARNASLKILASVFGKVVFDYCKDSYLSQWNKDKYFLGAYSAASRNNFQARLLLSQPLDKNIFKAGEEVLYHSDQMSYHTHISGALDSGFIVANQVIKELALEKS</sequence>
<evidence type="ECO:0000256" key="2">
    <source>
        <dbReference type="ARBA" id="ARBA00005833"/>
    </source>
</evidence>
<comment type="catalytic activity">
    <reaction evidence="6">
        <text>L-tryptophan + O2 = indole-3-acetamide + CO2 + H2O</text>
        <dbReference type="Rhea" id="RHEA:16165"/>
        <dbReference type="ChEBI" id="CHEBI:15377"/>
        <dbReference type="ChEBI" id="CHEBI:15379"/>
        <dbReference type="ChEBI" id="CHEBI:16031"/>
        <dbReference type="ChEBI" id="CHEBI:16526"/>
        <dbReference type="ChEBI" id="CHEBI:57912"/>
        <dbReference type="EC" id="1.13.12.3"/>
    </reaction>
</comment>
<evidence type="ECO:0000256" key="6">
    <source>
        <dbReference type="ARBA" id="ARBA00047321"/>
    </source>
</evidence>
<protein>
    <recommendedName>
        <fullName evidence="4">Tryptophan 2-monooxygenase</fullName>
        <ecNumber evidence="3">1.13.12.3</ecNumber>
    </recommendedName>
</protein>
<proteinExistence type="inferred from homology"/>
<dbReference type="Proteomes" id="UP001560573">
    <property type="component" value="Unassembled WGS sequence"/>
</dbReference>
<dbReference type="EMBL" id="JAULBC010000003">
    <property type="protein sequence ID" value="MEX6688321.1"/>
    <property type="molecule type" value="Genomic_DNA"/>
</dbReference>
<evidence type="ECO:0000256" key="3">
    <source>
        <dbReference type="ARBA" id="ARBA00012535"/>
    </source>
</evidence>
<gene>
    <name evidence="8" type="ORF">QTN47_12480</name>
</gene>
<comment type="similarity">
    <text evidence="2">Belongs to the tryptophan 2-monooxygenase family.</text>
</comment>
<dbReference type="InterPro" id="IPR002937">
    <property type="entry name" value="Amino_oxidase"/>
</dbReference>
<organism evidence="8 9">
    <name type="scientific">Danxiaibacter flavus</name>
    <dbReference type="NCBI Taxonomy" id="3049108"/>
    <lineage>
        <taxon>Bacteria</taxon>
        <taxon>Pseudomonadati</taxon>
        <taxon>Bacteroidota</taxon>
        <taxon>Chitinophagia</taxon>
        <taxon>Chitinophagales</taxon>
        <taxon>Chitinophagaceae</taxon>
        <taxon>Danxiaibacter</taxon>
    </lineage>
</organism>
<dbReference type="EC" id="1.13.12.3" evidence="3"/>
<dbReference type="SUPFAM" id="SSF54373">
    <property type="entry name" value="FAD-linked reductases, C-terminal domain"/>
    <property type="match status" value="1"/>
</dbReference>
<dbReference type="InterPro" id="IPR036188">
    <property type="entry name" value="FAD/NAD-bd_sf"/>
</dbReference>